<dbReference type="GO" id="GO:0016747">
    <property type="term" value="F:acyltransferase activity, transferring groups other than amino-acyl groups"/>
    <property type="evidence" value="ECO:0007669"/>
    <property type="project" value="InterPro"/>
</dbReference>
<dbReference type="PROSITE" id="PS51186">
    <property type="entry name" value="GNAT"/>
    <property type="match status" value="1"/>
</dbReference>
<name>A0A7M1LJL6_9BACT</name>
<dbReference type="InterPro" id="IPR050680">
    <property type="entry name" value="YpeA/RimI_acetyltransf"/>
</dbReference>
<keyword evidence="5" id="KW-1185">Reference proteome</keyword>
<dbReference type="InterPro" id="IPR016181">
    <property type="entry name" value="Acyl_CoA_acyltransferase"/>
</dbReference>
<dbReference type="AlphaFoldDB" id="A0A7M1LJL6"/>
<organism evidence="4 5">
    <name type="scientific">Campylobacter corcagiensis</name>
    <dbReference type="NCBI Taxonomy" id="1448857"/>
    <lineage>
        <taxon>Bacteria</taxon>
        <taxon>Pseudomonadati</taxon>
        <taxon>Campylobacterota</taxon>
        <taxon>Epsilonproteobacteria</taxon>
        <taxon>Campylobacterales</taxon>
        <taxon>Campylobacteraceae</taxon>
        <taxon>Campylobacter</taxon>
    </lineage>
</organism>
<protein>
    <submittedName>
        <fullName evidence="4">GNAT family N-acetyltransferase</fullName>
    </submittedName>
</protein>
<dbReference type="EMBL" id="CP063078">
    <property type="protein sequence ID" value="QOQ88006.1"/>
    <property type="molecule type" value="Genomic_DNA"/>
</dbReference>
<dbReference type="Pfam" id="PF00583">
    <property type="entry name" value="Acetyltransf_1"/>
    <property type="match status" value="1"/>
</dbReference>
<dbReference type="Gene3D" id="3.40.630.30">
    <property type="match status" value="1"/>
</dbReference>
<dbReference type="PANTHER" id="PTHR43420:SF12">
    <property type="entry name" value="N-ACETYLTRANSFERASE DOMAIN-CONTAINING PROTEIN"/>
    <property type="match status" value="1"/>
</dbReference>
<evidence type="ECO:0000313" key="4">
    <source>
        <dbReference type="EMBL" id="QOQ88006.1"/>
    </source>
</evidence>
<keyword evidence="2" id="KW-0012">Acyltransferase</keyword>
<sequence length="143" mass="16638">MRKATNADVNALLKIEEESFSEFKLSRASFYYHIKRNFLVVYEKNGEILGYALVFTYLKTPRIYSIAVSKSSRNLGVGSEILNYLTTKFNSLRLEVRSDNKTAINLYKKFGFKVIKILPNYYENCDGLKMKFQNMKCKNLNNS</sequence>
<evidence type="ECO:0000259" key="3">
    <source>
        <dbReference type="PROSITE" id="PS51186"/>
    </source>
</evidence>
<dbReference type="Proteomes" id="UP000594749">
    <property type="component" value="Chromosome"/>
</dbReference>
<evidence type="ECO:0000313" key="5">
    <source>
        <dbReference type="Proteomes" id="UP000594749"/>
    </source>
</evidence>
<keyword evidence="1 4" id="KW-0808">Transferase</keyword>
<feature type="domain" description="N-acetyltransferase" evidence="3">
    <location>
        <begin position="1"/>
        <end position="135"/>
    </location>
</feature>
<dbReference type="InterPro" id="IPR000182">
    <property type="entry name" value="GNAT_dom"/>
</dbReference>
<accession>A0A7M1LJL6</accession>
<dbReference type="PANTHER" id="PTHR43420">
    <property type="entry name" value="ACETYLTRANSFERASE"/>
    <property type="match status" value="1"/>
</dbReference>
<proteinExistence type="predicted"/>
<reference evidence="4 5" key="1">
    <citation type="submission" date="2020-10" db="EMBL/GenBank/DDBJ databases">
        <title>Campylobacter and Helicobacter PacBio genomes.</title>
        <authorList>
            <person name="Lane C."/>
        </authorList>
    </citation>
    <scope>NUCLEOTIDE SEQUENCE [LARGE SCALE GENOMIC DNA]</scope>
    <source>
        <strain evidence="4 5">2016D-0077</strain>
    </source>
</reference>
<dbReference type="RefSeq" id="WP_025801964.1">
    <property type="nucleotide sequence ID" value="NZ_CP053842.1"/>
</dbReference>
<dbReference type="CDD" id="cd04301">
    <property type="entry name" value="NAT_SF"/>
    <property type="match status" value="1"/>
</dbReference>
<dbReference type="OrthoDB" id="529907at2"/>
<dbReference type="SUPFAM" id="SSF55729">
    <property type="entry name" value="Acyl-CoA N-acyltransferases (Nat)"/>
    <property type="match status" value="1"/>
</dbReference>
<evidence type="ECO:0000256" key="1">
    <source>
        <dbReference type="ARBA" id="ARBA00022679"/>
    </source>
</evidence>
<evidence type="ECO:0000256" key="2">
    <source>
        <dbReference type="ARBA" id="ARBA00023315"/>
    </source>
</evidence>
<gene>
    <name evidence="4" type="ORF">IMC76_04240</name>
</gene>